<dbReference type="Pfam" id="PF00581">
    <property type="entry name" value="Rhodanese"/>
    <property type="match status" value="2"/>
</dbReference>
<dbReference type="PANTHER" id="PTHR43855">
    <property type="entry name" value="THIOSULFATE SULFURTRANSFERASE"/>
    <property type="match status" value="1"/>
</dbReference>
<reference evidence="4" key="1">
    <citation type="submission" date="2017-01" db="EMBL/GenBank/DDBJ databases">
        <authorList>
            <person name="Varghese N."/>
            <person name="Submissions S."/>
        </authorList>
    </citation>
    <scope>NUCLEOTIDE SEQUENCE [LARGE SCALE GENOMIC DNA]</scope>
    <source>
        <strain evidence="4">DSM 24913</strain>
    </source>
</reference>
<dbReference type="CDD" id="cd01449">
    <property type="entry name" value="TST_Repeat_2"/>
    <property type="match status" value="1"/>
</dbReference>
<dbReference type="RefSeq" id="WP_076516513.1">
    <property type="nucleotide sequence ID" value="NZ_FTOH01000007.1"/>
</dbReference>
<dbReference type="InterPro" id="IPR036873">
    <property type="entry name" value="Rhodanese-like_dom_sf"/>
</dbReference>
<keyword evidence="3" id="KW-0808">Transferase</keyword>
<organism evidence="3 4">
    <name type="scientific">Thalassolituus maritimus</name>
    <dbReference type="NCBI Taxonomy" id="484498"/>
    <lineage>
        <taxon>Bacteria</taxon>
        <taxon>Pseudomonadati</taxon>
        <taxon>Pseudomonadota</taxon>
        <taxon>Gammaproteobacteria</taxon>
        <taxon>Oceanospirillales</taxon>
        <taxon>Oceanospirillaceae</taxon>
        <taxon>Thalassolituus</taxon>
    </lineage>
</organism>
<evidence type="ECO:0000313" key="3">
    <source>
        <dbReference type="EMBL" id="SIT00060.1"/>
    </source>
</evidence>
<accession>A0A1N7NP78</accession>
<dbReference type="EMBL" id="FTOH01000007">
    <property type="protein sequence ID" value="SIT00060.1"/>
    <property type="molecule type" value="Genomic_DNA"/>
</dbReference>
<proteinExistence type="predicted"/>
<evidence type="ECO:0000256" key="1">
    <source>
        <dbReference type="ARBA" id="ARBA00022737"/>
    </source>
</evidence>
<dbReference type="SMART" id="SM00450">
    <property type="entry name" value="RHOD"/>
    <property type="match status" value="2"/>
</dbReference>
<dbReference type="Gene3D" id="3.40.250.10">
    <property type="entry name" value="Rhodanese-like domain"/>
    <property type="match status" value="2"/>
</dbReference>
<feature type="domain" description="Rhodanese" evidence="2">
    <location>
        <begin position="160"/>
        <end position="269"/>
    </location>
</feature>
<keyword evidence="1" id="KW-0677">Repeat</keyword>
<dbReference type="STRING" id="484498.SAMN05421686_107160"/>
<dbReference type="AlphaFoldDB" id="A0A1N7NP78"/>
<evidence type="ECO:0000259" key="2">
    <source>
        <dbReference type="PROSITE" id="PS50206"/>
    </source>
</evidence>
<dbReference type="PROSITE" id="PS50206">
    <property type="entry name" value="RHODANESE_3"/>
    <property type="match status" value="2"/>
</dbReference>
<dbReference type="InterPro" id="IPR001763">
    <property type="entry name" value="Rhodanese-like_dom"/>
</dbReference>
<keyword evidence="3" id="KW-0670">Pyruvate</keyword>
<dbReference type="OrthoDB" id="9781034at2"/>
<gene>
    <name evidence="3" type="ORF">SAMN05421686_107160</name>
</gene>
<dbReference type="PANTHER" id="PTHR43855:SF1">
    <property type="entry name" value="THIOSULFATE SULFURTRANSFERASE"/>
    <property type="match status" value="1"/>
</dbReference>
<sequence length="275" mass="30008">MADLPLLLEPEQLADLLPLDNVLVIDQSKAETFVEGHIPGAVHLDFKRLQRPGTPVPGLLPEVSDLEAVFSELGLTPDTHVICSDDEGGGWAGRLIWVLDCIGHTKYSYINGGIVAWRQAGLPQETGTVTPQASDYKITAINPDATFTKAQVLDNLGKLDFAIWDARSAAEYTGEKVISARGGHIPGAVNYEWTRGMDKDRGLRINDLDAFRTLLSGLGIDETKRIATHCQTHHRSGYTYLVGKILGFDIRGYAGSWSEWGNDENTPVVTGTEPN</sequence>
<dbReference type="InterPro" id="IPR001307">
    <property type="entry name" value="Thiosulphate_STrfase_CS"/>
</dbReference>
<dbReference type="InterPro" id="IPR051126">
    <property type="entry name" value="Thiosulfate_sulfurtransferase"/>
</dbReference>
<dbReference type="PROSITE" id="PS00380">
    <property type="entry name" value="RHODANESE_1"/>
    <property type="match status" value="1"/>
</dbReference>
<dbReference type="CDD" id="cd01448">
    <property type="entry name" value="TST_Repeat_1"/>
    <property type="match status" value="1"/>
</dbReference>
<name>A0A1N7NP78_9GAMM</name>
<protein>
    <submittedName>
        <fullName evidence="3">Thiosulfate/3-mercaptopyruvate sulfurtransferase</fullName>
    </submittedName>
</protein>
<feature type="domain" description="Rhodanese" evidence="2">
    <location>
        <begin position="18"/>
        <end position="126"/>
    </location>
</feature>
<dbReference type="GO" id="GO:0004792">
    <property type="term" value="F:thiosulfate-cyanide sulfurtransferase activity"/>
    <property type="evidence" value="ECO:0007669"/>
    <property type="project" value="InterPro"/>
</dbReference>
<dbReference type="Proteomes" id="UP000185639">
    <property type="component" value="Unassembled WGS sequence"/>
</dbReference>
<evidence type="ECO:0000313" key="4">
    <source>
        <dbReference type="Proteomes" id="UP000185639"/>
    </source>
</evidence>
<dbReference type="SUPFAM" id="SSF52821">
    <property type="entry name" value="Rhodanese/Cell cycle control phosphatase"/>
    <property type="match status" value="2"/>
</dbReference>
<keyword evidence="4" id="KW-1185">Reference proteome</keyword>